<protein>
    <submittedName>
        <fullName evidence="1">NlpE N-terminal domain-containing protein</fullName>
    </submittedName>
</protein>
<dbReference type="Pfam" id="PF04170">
    <property type="entry name" value="NlpE"/>
    <property type="match status" value="1"/>
</dbReference>
<sequence length="166" mass="18424">MKKYLIAISAILLVACNNTKSDQKPVVPDTPADSTIANMRDSLQIIDSLGNVVEKTYSGILPVENSEGIKYDLNLFFQEKSVEGVFSLATTYLKADKGQDKTFYTYGHRKSMKGSPQYPNDTIYELLPSNGDLSLFFLSSGDSMILLNQYLEKADSGTNFTLKLIK</sequence>
<gene>
    <name evidence="1" type="ORF">SAMN05660349_02145</name>
</gene>
<evidence type="ECO:0000313" key="2">
    <source>
        <dbReference type="Proteomes" id="UP000190852"/>
    </source>
</evidence>
<dbReference type="Gene3D" id="2.40.128.640">
    <property type="match status" value="1"/>
</dbReference>
<accession>A0A1T5CXI8</accession>
<keyword evidence="2" id="KW-1185">Reference proteome</keyword>
<name>A0A1T5CXI8_9BACT</name>
<dbReference type="Proteomes" id="UP000190852">
    <property type="component" value="Unassembled WGS sequence"/>
</dbReference>
<dbReference type="EMBL" id="FUYQ01000015">
    <property type="protein sequence ID" value="SKB64215.1"/>
    <property type="molecule type" value="Genomic_DNA"/>
</dbReference>
<dbReference type="AlphaFoldDB" id="A0A1T5CXI8"/>
<evidence type="ECO:0000313" key="1">
    <source>
        <dbReference type="EMBL" id="SKB64215.1"/>
    </source>
</evidence>
<dbReference type="InterPro" id="IPR007298">
    <property type="entry name" value="Cu-R_lipoprotein_NlpE"/>
</dbReference>
<dbReference type="PROSITE" id="PS51257">
    <property type="entry name" value="PROKAR_LIPOPROTEIN"/>
    <property type="match status" value="1"/>
</dbReference>
<dbReference type="RefSeq" id="WP_079683636.1">
    <property type="nucleotide sequence ID" value="NZ_FUYQ01000015.1"/>
</dbReference>
<reference evidence="2" key="1">
    <citation type="submission" date="2017-02" db="EMBL/GenBank/DDBJ databases">
        <authorList>
            <person name="Varghese N."/>
            <person name="Submissions S."/>
        </authorList>
    </citation>
    <scope>NUCLEOTIDE SEQUENCE [LARGE SCALE GENOMIC DNA]</scope>
    <source>
        <strain evidence="2">DSM 24967</strain>
    </source>
</reference>
<proteinExistence type="predicted"/>
<organism evidence="1 2">
    <name type="scientific">Parabacteroides chartae</name>
    <dbReference type="NCBI Taxonomy" id="1037355"/>
    <lineage>
        <taxon>Bacteria</taxon>
        <taxon>Pseudomonadati</taxon>
        <taxon>Bacteroidota</taxon>
        <taxon>Bacteroidia</taxon>
        <taxon>Bacteroidales</taxon>
        <taxon>Tannerellaceae</taxon>
        <taxon>Parabacteroides</taxon>
    </lineage>
</organism>